<feature type="signal peptide" evidence="1">
    <location>
        <begin position="1"/>
        <end position="26"/>
    </location>
</feature>
<evidence type="ECO:0000313" key="2">
    <source>
        <dbReference type="EMBL" id="KAK9071078.1"/>
    </source>
</evidence>
<dbReference type="Proteomes" id="UP001408789">
    <property type="component" value="Unassembled WGS sequence"/>
</dbReference>
<dbReference type="AlphaFoldDB" id="A0AAP0DHB5"/>
<sequence>MAPRVSNFACYVCFFALIIQFMCSKAFISTPDVNQQHPKAIADLKEAIVKGLGLQSDEIKISGFDSRDALVGRSVAYEFDVEIDDKVLPFKLLEDVHRWEYVDLPIFRVEDHARSSGDRNGLVEKKAIGERLPVLAPFQLAGPMELWIQDAKDMRLSLPVRADLGATVIVLLHDLEVTGSSRGNNLLLKSWVRMLISAPMARHPWTFCTGFALFIKLLCVFYSILMHDVDAGELRKVILSDGAVVTVKGARSVSLRHPVELPLPLNKSQNGFASGLLTLAERLRHASKSQTQLLSLRIVGPTSLTSPNPSSPSSKNKLKLKRLAPGLVELSSVSKTALSTIDLQGEAPTLLTPGHFTTFWPVTSVNGSHSNLLGLERLLGSVLGSKASKDGSFKLLKADVSAHTFVKMGFRVERKLTGDLSEVGQLPEWRTKPETVKMHFEVLAKVEGDKFVPERVLQVNPVPVEHTVAPSLVTGNTTMSKVPIIYTPFSPFAL</sequence>
<dbReference type="PANTHER" id="PTHR34454">
    <property type="entry name" value="TUNICAMYCIN INDUCED PROTEIN"/>
    <property type="match status" value="1"/>
</dbReference>
<proteinExistence type="predicted"/>
<dbReference type="EMBL" id="JBCNJP010000011">
    <property type="protein sequence ID" value="KAK9071078.1"/>
    <property type="molecule type" value="Genomic_DNA"/>
</dbReference>
<evidence type="ECO:0000256" key="1">
    <source>
        <dbReference type="SAM" id="SignalP"/>
    </source>
</evidence>
<gene>
    <name evidence="2" type="ORF">SSX86_009646</name>
</gene>
<name>A0AAP0DHB5_9ASTR</name>
<protein>
    <recommendedName>
        <fullName evidence="4">Tunicamycin induced 1</fullName>
    </recommendedName>
</protein>
<feature type="chain" id="PRO_5043037915" description="Tunicamycin induced 1" evidence="1">
    <location>
        <begin position="27"/>
        <end position="494"/>
    </location>
</feature>
<accession>A0AAP0DHB5</accession>
<keyword evidence="3" id="KW-1185">Reference proteome</keyword>
<dbReference type="PANTHER" id="PTHR34454:SF2">
    <property type="entry name" value="PROTEIN TUNICAMYCIN INDUCED 1"/>
    <property type="match status" value="1"/>
</dbReference>
<reference evidence="2 3" key="1">
    <citation type="submission" date="2024-04" db="EMBL/GenBank/DDBJ databases">
        <title>The reference genome of an endangered Asteraceae, Deinandra increscens subsp. villosa, native to the Central Coast of California.</title>
        <authorList>
            <person name="Guilliams M."/>
            <person name="Hasenstab-Lehman K."/>
            <person name="Meyer R."/>
            <person name="Mcevoy S."/>
        </authorList>
    </citation>
    <scope>NUCLEOTIDE SEQUENCE [LARGE SCALE GENOMIC DNA]</scope>
    <source>
        <tissue evidence="2">Leaf</tissue>
    </source>
</reference>
<keyword evidence="1" id="KW-0732">Signal</keyword>
<organism evidence="2 3">
    <name type="scientific">Deinandra increscens subsp. villosa</name>
    <dbReference type="NCBI Taxonomy" id="3103831"/>
    <lineage>
        <taxon>Eukaryota</taxon>
        <taxon>Viridiplantae</taxon>
        <taxon>Streptophyta</taxon>
        <taxon>Embryophyta</taxon>
        <taxon>Tracheophyta</taxon>
        <taxon>Spermatophyta</taxon>
        <taxon>Magnoliopsida</taxon>
        <taxon>eudicotyledons</taxon>
        <taxon>Gunneridae</taxon>
        <taxon>Pentapetalae</taxon>
        <taxon>asterids</taxon>
        <taxon>campanulids</taxon>
        <taxon>Asterales</taxon>
        <taxon>Asteraceae</taxon>
        <taxon>Asteroideae</taxon>
        <taxon>Heliantheae alliance</taxon>
        <taxon>Madieae</taxon>
        <taxon>Madiinae</taxon>
        <taxon>Deinandra</taxon>
    </lineage>
</organism>
<evidence type="ECO:0000313" key="3">
    <source>
        <dbReference type="Proteomes" id="UP001408789"/>
    </source>
</evidence>
<comment type="caution">
    <text evidence="2">The sequence shown here is derived from an EMBL/GenBank/DDBJ whole genome shotgun (WGS) entry which is preliminary data.</text>
</comment>
<dbReference type="InterPro" id="IPR053283">
    <property type="entry name" value="TUNICAMYCIN_INDUCED_1"/>
</dbReference>
<evidence type="ECO:0008006" key="4">
    <source>
        <dbReference type="Google" id="ProtNLM"/>
    </source>
</evidence>